<sequence>MNTELILTKVAVLAPEVRITEAYKHYLERPVIEGFTVTYAKDELIVESESTSFVHRKNDQIIEMSTFEEKISELRSLAKKKKCKLKGINNSIKQARENYSEYFDEVINSRELFAKLVDGWYKYQIHDGYSEDTYYNQYLQELEFKLQKMHYMNTWLMRYRGFMWTLDEAIKELRDDTHHYTMMNVHF</sequence>
<gene>
    <name evidence="2" type="ORF">HF865_09005</name>
</gene>
<evidence type="ECO:0000313" key="2">
    <source>
        <dbReference type="EMBL" id="NME22823.1"/>
    </source>
</evidence>
<keyword evidence="1" id="KW-0175">Coiled coil</keyword>
<comment type="caution">
    <text evidence="2">The sequence shown here is derived from an EMBL/GenBank/DDBJ whole genome shotgun (WGS) entry which is preliminary data.</text>
</comment>
<evidence type="ECO:0000313" key="3">
    <source>
        <dbReference type="Proteomes" id="UP000587270"/>
    </source>
</evidence>
<dbReference type="AlphaFoldDB" id="A0AAW9ZKU2"/>
<organism evidence="2 3">
    <name type="scientific">Limosilactobacillus reuteri</name>
    <name type="common">Lactobacillus reuteri</name>
    <dbReference type="NCBI Taxonomy" id="1598"/>
    <lineage>
        <taxon>Bacteria</taxon>
        <taxon>Bacillati</taxon>
        <taxon>Bacillota</taxon>
        <taxon>Bacilli</taxon>
        <taxon>Lactobacillales</taxon>
        <taxon>Lactobacillaceae</taxon>
        <taxon>Limosilactobacillus</taxon>
    </lineage>
</organism>
<reference evidence="2 3" key="1">
    <citation type="submission" date="2020-04" db="EMBL/GenBank/DDBJ databases">
        <authorList>
            <person name="Hitch T.C.A."/>
            <person name="Wylensek D."/>
            <person name="Clavel T."/>
        </authorList>
    </citation>
    <scope>NUCLEOTIDE SEQUENCE [LARGE SCALE GENOMIC DNA]</scope>
    <source>
        <strain evidence="2 3">WCA-386-APC-4I</strain>
    </source>
</reference>
<dbReference type="Proteomes" id="UP000587270">
    <property type="component" value="Unassembled WGS sequence"/>
</dbReference>
<dbReference type="RefSeq" id="WP_170090844.1">
    <property type="nucleotide sequence ID" value="NZ_JABAFN010000043.1"/>
</dbReference>
<feature type="coiled-coil region" evidence="1">
    <location>
        <begin position="78"/>
        <end position="105"/>
    </location>
</feature>
<dbReference type="EMBL" id="JABAFN010000043">
    <property type="protein sequence ID" value="NME22823.1"/>
    <property type="molecule type" value="Genomic_DNA"/>
</dbReference>
<proteinExistence type="predicted"/>
<name>A0AAW9ZKU2_LIMRT</name>
<evidence type="ECO:0000256" key="1">
    <source>
        <dbReference type="SAM" id="Coils"/>
    </source>
</evidence>
<accession>A0AAW9ZKU2</accession>
<protein>
    <submittedName>
        <fullName evidence="2">Uncharacterized protein</fullName>
    </submittedName>
</protein>